<dbReference type="EMBL" id="NJPP01000054">
    <property type="protein sequence ID" value="PIT68005.1"/>
    <property type="molecule type" value="Genomic_DNA"/>
</dbReference>
<dbReference type="SUPFAM" id="SSF48208">
    <property type="entry name" value="Six-hairpin glycosidases"/>
    <property type="match status" value="1"/>
</dbReference>
<keyword evidence="1" id="KW-0175">Coiled coil</keyword>
<accession>A0A2N9Y8H2</accession>
<evidence type="ECO:0000313" key="2">
    <source>
        <dbReference type="EMBL" id="PIT68005.1"/>
    </source>
</evidence>
<proteinExistence type="predicted"/>
<protein>
    <submittedName>
        <fullName evidence="2">Phage portal protein</fullName>
    </submittedName>
</protein>
<dbReference type="InterPro" id="IPR032427">
    <property type="entry name" value="P22_portal"/>
</dbReference>
<dbReference type="GO" id="GO:0005975">
    <property type="term" value="P:carbohydrate metabolic process"/>
    <property type="evidence" value="ECO:0007669"/>
    <property type="project" value="InterPro"/>
</dbReference>
<dbReference type="Proteomes" id="UP000230791">
    <property type="component" value="Unassembled WGS sequence"/>
</dbReference>
<evidence type="ECO:0000256" key="1">
    <source>
        <dbReference type="SAM" id="Coils"/>
    </source>
</evidence>
<reference evidence="2 3" key="1">
    <citation type="submission" date="2017-06" db="EMBL/GenBank/DDBJ databases">
        <title>Draft genome of Bartonella tribocorum C635.</title>
        <authorList>
            <person name="Hadjadj L."/>
            <person name="Jiyipong T."/>
            <person name="Diene S.M."/>
            <person name="Morand S."/>
            <person name="Rolain J.-M."/>
        </authorList>
    </citation>
    <scope>NUCLEOTIDE SEQUENCE [LARGE SCALE GENOMIC DNA]</scope>
    <source>
        <strain evidence="2 3">C635</strain>
    </source>
</reference>
<organism evidence="2 3">
    <name type="scientific">Bartonella tribocorum</name>
    <dbReference type="NCBI Taxonomy" id="85701"/>
    <lineage>
        <taxon>Bacteria</taxon>
        <taxon>Pseudomonadati</taxon>
        <taxon>Pseudomonadota</taxon>
        <taxon>Alphaproteobacteria</taxon>
        <taxon>Hyphomicrobiales</taxon>
        <taxon>Bartonellaceae</taxon>
        <taxon>Bartonella</taxon>
    </lineage>
</organism>
<feature type="coiled-coil region" evidence="1">
    <location>
        <begin position="573"/>
        <end position="600"/>
    </location>
</feature>
<dbReference type="Pfam" id="PF16510">
    <property type="entry name" value="P22_portal"/>
    <property type="match status" value="1"/>
</dbReference>
<evidence type="ECO:0000313" key="3">
    <source>
        <dbReference type="Proteomes" id="UP000230791"/>
    </source>
</evidence>
<dbReference type="InterPro" id="IPR008928">
    <property type="entry name" value="6-hairpin_glycosidase_sf"/>
</dbReference>
<name>A0A2N9Y8H2_9HYPH</name>
<sequence>MNILTGSSFSSYDQIETLENQALFKKLVGWYQDDIAHVEKWRKNAQEDYDFYNGRQWNEQDLAVLNEQNRPVMTFNRIAPLINAVIGTERNNKRQVQFIPRQEGAAFANQILTGAAEWFRDEADGEYEDSDAFQDAIICGMGWTDTRLDYEEDPQGKPIIARLDPMKMVWDASAVKPNLIDAQRLWYIDEKPLAVAQQMFPHVHWSDLHADWVKHQSFLHSTSNGMTQNYLGEGEEETSYQRPKMVTLAECRWFEREVVYKVLDQQTGKFIDYSEQNFQSLRKAFPDIQATRLMRKIVKRAFLGRKLLEAPDKPLVPAGQLGWECITGTFDKLSRQFYGIVRPTKDPQRWANKYFSQVMHLLNSQSKGGIMAERDAFDDDRQATESWARADSITWLKSGAVSGGRIQPKPVAQFPQGFFQLFNEAKSALEQVTGLSSEFIGTRAVNQPGILEQQRRQSSLNLLASFFDGLRRYRQRQGKIILYLIQNYLSDGRLVRIAGDENAQYVPLTREMVTSLEYDIVVDDAPTSLNEKERTFALIMQLLPLMQNFATPEIMLDLLRYSPLPASLIHKIAIKAQNTLHEEQNAAAQMENKVKEEQIMQMLQILKAQQ</sequence>
<gene>
    <name evidence="2" type="ORF">CEV08_08830</name>
</gene>
<comment type="caution">
    <text evidence="2">The sequence shown here is derived from an EMBL/GenBank/DDBJ whole genome shotgun (WGS) entry which is preliminary data.</text>
</comment>
<dbReference type="AlphaFoldDB" id="A0A2N9Y8H2"/>
<dbReference type="OrthoDB" id="8263171at2"/>